<feature type="region of interest" description="Disordered" evidence="1">
    <location>
        <begin position="1"/>
        <end position="24"/>
    </location>
</feature>
<keyword evidence="5" id="KW-1185">Reference proteome</keyword>
<sequence length="718" mass="78611">MTKGRRGKDPAYNPEDPPSSYEGPTYNTVSGAATVHGSVIQAHTVTIGGRPRSRFEKALDNDADLLAESLRNQWRAEEEQCKIRDPIPLLVRWRSAPDELMDHWSNIHRSPDGSVCQPLSLAGRLDEILEVHRRIPSRRLVVLGRAGSGKTILTIRFVLDRLAARGNPADPVPVLFSLASWNPSTTTLRRWMTGQLERDYPRLAERRDQPGLARAGPGGSTRAAALVGNDRILPVLDGFDEIADGLHRPALEALNDTDMPLLLTSRRTEYAAAVAGTRVLASAAVVELTALSLTDLDNYLPRTTRKATPTSTVWDPVLKHLRDHPRHPASVRLATVLATPLMVALARTIYSDTPDRDPSVLLDTDRFRTPEALEDHLLDNFIPTVYRDQPPAHRARIPHQLGYLAQHLDRLGTRDLAWWQLGSTLPRSSRMCVIGLVTALAFGLVDALLMWPVIWHLGFGLVPGLRTALLNGASFGSTCGLGFGLVYGLRYGKAAPEPSRVRVRLLGGTKEMHKEIVPRLVIGLIGGYGFGFMAWTVSTLVIGLAEPSGYGLLTLLAVGAQTGLIDGLLYGPAAGLTFALMALFEAPIDIETAVSPPALLRANRATVLFHLLLFVLFIVLASGILCWAQLIRFADWIAIGGVGGLGGGLAYALSLTAWGQWVSLSRIWLPLTGRLPWTVHAFLKDAHRRGVLRQSGAVYQFRHARLQDHLAHVSRMPR</sequence>
<comment type="caution">
    <text evidence="4">The sequence shown here is derived from an EMBL/GenBank/DDBJ whole genome shotgun (WGS) entry which is preliminary data.</text>
</comment>
<evidence type="ECO:0000313" key="4">
    <source>
        <dbReference type="EMBL" id="TBO58138.1"/>
    </source>
</evidence>
<evidence type="ECO:0000259" key="3">
    <source>
        <dbReference type="Pfam" id="PF05729"/>
    </source>
</evidence>
<keyword evidence="2" id="KW-1133">Transmembrane helix</keyword>
<protein>
    <submittedName>
        <fullName evidence="4">NACHT domain-containing protein</fullName>
    </submittedName>
</protein>
<evidence type="ECO:0000256" key="1">
    <source>
        <dbReference type="SAM" id="MobiDB-lite"/>
    </source>
</evidence>
<dbReference type="InterPro" id="IPR027417">
    <property type="entry name" value="P-loop_NTPase"/>
</dbReference>
<feature type="domain" description="NACHT" evidence="3">
    <location>
        <begin position="138"/>
        <end position="302"/>
    </location>
</feature>
<dbReference type="EMBL" id="SIXH01000161">
    <property type="protein sequence ID" value="TBO58138.1"/>
    <property type="molecule type" value="Genomic_DNA"/>
</dbReference>
<dbReference type="AlphaFoldDB" id="A0A4Q9HSV1"/>
<accession>A0A4Q9HSV1</accession>
<feature type="transmembrane region" description="Helical" evidence="2">
    <location>
        <begin position="636"/>
        <end position="658"/>
    </location>
</feature>
<keyword evidence="2" id="KW-0472">Membrane</keyword>
<dbReference type="Proteomes" id="UP000292452">
    <property type="component" value="Unassembled WGS sequence"/>
</dbReference>
<feature type="transmembrane region" description="Helical" evidence="2">
    <location>
        <begin position="469"/>
        <end position="489"/>
    </location>
</feature>
<feature type="transmembrane region" description="Helical" evidence="2">
    <location>
        <begin position="564"/>
        <end position="584"/>
    </location>
</feature>
<dbReference type="InterPro" id="IPR007111">
    <property type="entry name" value="NACHT_NTPase"/>
</dbReference>
<feature type="transmembrane region" description="Helical" evidence="2">
    <location>
        <begin position="605"/>
        <end position="630"/>
    </location>
</feature>
<evidence type="ECO:0000256" key="2">
    <source>
        <dbReference type="SAM" id="Phobius"/>
    </source>
</evidence>
<dbReference type="RefSeq" id="WP_131124136.1">
    <property type="nucleotide sequence ID" value="NZ_SIXH01000161.1"/>
</dbReference>
<gene>
    <name evidence="4" type="ORF">EYS09_18970</name>
</gene>
<proteinExistence type="predicted"/>
<reference evidence="4 5" key="1">
    <citation type="submission" date="2019-02" db="EMBL/GenBank/DDBJ databases">
        <title>Draft Genome Sequence of Streptomyces sp. AM-2504, identified by 16S rRNA comparative analysis as a Streptomyces Kasugaensis strain.</title>
        <authorList>
            <person name="Napolioni V."/>
            <person name="Giuliodori A.M."/>
            <person name="Spurio R."/>
            <person name="Fabbretti A."/>
        </authorList>
    </citation>
    <scope>NUCLEOTIDE SEQUENCE [LARGE SCALE GENOMIC DNA]</scope>
    <source>
        <strain evidence="4 5">AM-2504</strain>
    </source>
</reference>
<evidence type="ECO:0000313" key="5">
    <source>
        <dbReference type="Proteomes" id="UP000292452"/>
    </source>
</evidence>
<feature type="transmembrane region" description="Helical" evidence="2">
    <location>
        <begin position="433"/>
        <end position="457"/>
    </location>
</feature>
<organism evidence="4 5">
    <name type="scientific">Streptomyces kasugaensis</name>
    <dbReference type="NCBI Taxonomy" id="1946"/>
    <lineage>
        <taxon>Bacteria</taxon>
        <taxon>Bacillati</taxon>
        <taxon>Actinomycetota</taxon>
        <taxon>Actinomycetes</taxon>
        <taxon>Kitasatosporales</taxon>
        <taxon>Streptomycetaceae</taxon>
        <taxon>Streptomyces</taxon>
    </lineage>
</organism>
<feature type="transmembrane region" description="Helical" evidence="2">
    <location>
        <begin position="520"/>
        <end position="544"/>
    </location>
</feature>
<dbReference type="SUPFAM" id="SSF52540">
    <property type="entry name" value="P-loop containing nucleoside triphosphate hydrolases"/>
    <property type="match status" value="1"/>
</dbReference>
<dbReference type="Pfam" id="PF05729">
    <property type="entry name" value="NACHT"/>
    <property type="match status" value="1"/>
</dbReference>
<dbReference type="Gene3D" id="3.40.50.300">
    <property type="entry name" value="P-loop containing nucleotide triphosphate hydrolases"/>
    <property type="match status" value="1"/>
</dbReference>
<keyword evidence="2" id="KW-0812">Transmembrane</keyword>
<name>A0A4Q9HSV1_STRKA</name>